<dbReference type="PROSITE" id="PS00028">
    <property type="entry name" value="ZINC_FINGER_C2H2_1"/>
    <property type="match status" value="1"/>
</dbReference>
<feature type="region of interest" description="Disordered" evidence="1">
    <location>
        <begin position="154"/>
        <end position="178"/>
    </location>
</feature>
<comment type="caution">
    <text evidence="2">The sequence shown here is derived from an EMBL/GenBank/DDBJ whole genome shotgun (WGS) entry which is preliminary data.</text>
</comment>
<feature type="region of interest" description="Disordered" evidence="1">
    <location>
        <begin position="739"/>
        <end position="774"/>
    </location>
</feature>
<feature type="compositionally biased region" description="Basic and acidic residues" evidence="1">
    <location>
        <begin position="750"/>
        <end position="764"/>
    </location>
</feature>
<organism evidence="2 3">
    <name type="scientific">Paramuricea clavata</name>
    <name type="common">Red gorgonian</name>
    <name type="synonym">Violescent sea-whip</name>
    <dbReference type="NCBI Taxonomy" id="317549"/>
    <lineage>
        <taxon>Eukaryota</taxon>
        <taxon>Metazoa</taxon>
        <taxon>Cnidaria</taxon>
        <taxon>Anthozoa</taxon>
        <taxon>Octocorallia</taxon>
        <taxon>Malacalcyonacea</taxon>
        <taxon>Plexauridae</taxon>
        <taxon>Paramuricea</taxon>
    </lineage>
</organism>
<name>A0A7D9IQ48_PARCT</name>
<feature type="non-terminal residue" evidence="2">
    <location>
        <position position="1"/>
    </location>
</feature>
<sequence length="1000" mass="113455">MTICPHHRAVLGISWTRGSSTRCRVPEILSGHGNGKGSWPKSDRGISKIESRVILRKTGIFVQVVSGICRKCREEMKQDVFQEPIPPPSEKELTITMEGDCSPPFEVKTLSLTYKMDKMSIMEEKEITMEMDSSVLQTPQIAPGNLFTDTPFTLYQPPETSETPELQENSETETSSREKLNSFLATRDISPVRSSMKVAWNDASERTKRHYTRKARQVVFAALEEISPDSSDMLLDVLKSPWSANTNIDSMLMQALTECYNNASHWSTHRQILSIMADKINFKELQKWIPHLTRYRYSIARHHILLHGRGSVVAPMKNTRICVSPQKLDHFLTFITSTSVIQDLPFGEKSLKLSSNTKITVPNVIRNLIPEQVVKQYQSYCEESDFVPLSRSTLCRILKVCSASVRKSLQGLDYISAEGSKAFDDLEDILEKLGDEYGTGHTWAKEQSGKLKVAKRYLKGDYNCDRCLLVPSVFDEISTALENAEIPNEEKEEILYLVFQSKNSIEALKAHLLRTVNQDEARLDTISNLDSNSVLIVLDWAMKFLPRKYRESQSDWFGKRGISWHIAVVTRKAMPSKIDTLTFVHIFRKCSQDSPTVVAIVDDVVRQLKTTMPDGELVYLRQDNAGCYHSAPTILALQQIAKKYKVQIRLDFSDPQGGKGACDRKAASLKNHIKMYLNSGKDVDSAEQMKDAIESFGGVPVCDLPTVPDDDAPKWEGISFINNFAYTNRGIRTWREYGIGPAKRKPSKPRVSEKSTDEDRASDHSDEESDSGENKLFSCPFEGCVKSYQRFSSLQSHVDIGKHKYALEHETLFDKAMLEYAKKLEEGTSAVQHPEAHGISQTLDYVEPLEIGWALKSSAKRKRFTPTQKEYLTSHFDIGEQTGHKVDAKNVSNSMRKAKNPDEDEVEEDEFKEMSNERNFENLTNEILNEISISHPIMFETHNICELATNSKLSKFSVRMLQDICNFFEVDTSAIKSTNRFKKPYIDLLNELVATCSCYK</sequence>
<evidence type="ECO:0000313" key="2">
    <source>
        <dbReference type="EMBL" id="CAB4016116.1"/>
    </source>
</evidence>
<reference evidence="2" key="1">
    <citation type="submission" date="2020-04" db="EMBL/GenBank/DDBJ databases">
        <authorList>
            <person name="Alioto T."/>
            <person name="Alioto T."/>
            <person name="Gomez Garrido J."/>
        </authorList>
    </citation>
    <scope>NUCLEOTIDE SEQUENCE</scope>
    <source>
        <strain evidence="2">A484AB</strain>
    </source>
</reference>
<proteinExistence type="predicted"/>
<dbReference type="Proteomes" id="UP001152795">
    <property type="component" value="Unassembled WGS sequence"/>
</dbReference>
<accession>A0A7D9IQ48</accession>
<dbReference type="AlphaFoldDB" id="A0A7D9IQ48"/>
<dbReference type="PANTHER" id="PTHR33845">
    <property type="entry name" value="C2H2-TYPE DOMAIN-CONTAINING PROTEIN"/>
    <property type="match status" value="1"/>
</dbReference>
<gene>
    <name evidence="2" type="ORF">PACLA_8A046098</name>
</gene>
<protein>
    <submittedName>
        <fullName evidence="2">SURP and G-patch domain-containing 1</fullName>
    </submittedName>
</protein>
<keyword evidence="3" id="KW-1185">Reference proteome</keyword>
<evidence type="ECO:0000313" key="3">
    <source>
        <dbReference type="Proteomes" id="UP001152795"/>
    </source>
</evidence>
<dbReference type="PANTHER" id="PTHR33845:SF1">
    <property type="entry name" value="C2H2-TYPE DOMAIN-CONTAINING PROTEIN"/>
    <property type="match status" value="1"/>
</dbReference>
<dbReference type="EMBL" id="CACRXK020008976">
    <property type="protein sequence ID" value="CAB4016116.1"/>
    <property type="molecule type" value="Genomic_DNA"/>
</dbReference>
<feature type="compositionally biased region" description="Polar residues" evidence="1">
    <location>
        <begin position="154"/>
        <end position="173"/>
    </location>
</feature>
<evidence type="ECO:0000256" key="1">
    <source>
        <dbReference type="SAM" id="MobiDB-lite"/>
    </source>
</evidence>
<dbReference type="InterPro" id="IPR013087">
    <property type="entry name" value="Znf_C2H2_type"/>
</dbReference>
<dbReference type="OrthoDB" id="6380093at2759"/>